<evidence type="ECO:0000256" key="1">
    <source>
        <dbReference type="SAM" id="Coils"/>
    </source>
</evidence>
<protein>
    <recommendedName>
        <fullName evidence="5">DUF3826 domain-containing protein</fullName>
    </recommendedName>
</protein>
<reference evidence="3 4" key="1">
    <citation type="submission" date="2019-03" db="EMBL/GenBank/DDBJ databases">
        <title>Draft Genome Sequence of Massilia arenosa sp. nov., a Novel Massilia Species Isolated from a Sandy-loam Maize Soil.</title>
        <authorList>
            <person name="Raths R."/>
            <person name="Peta V."/>
            <person name="Bucking H."/>
        </authorList>
    </citation>
    <scope>NUCLEOTIDE SEQUENCE [LARGE SCALE GENOMIC DNA]</scope>
    <source>
        <strain evidence="3 4">MC02</strain>
    </source>
</reference>
<gene>
    <name evidence="3" type="ORF">E4L96_01730</name>
</gene>
<evidence type="ECO:0000256" key="2">
    <source>
        <dbReference type="SAM" id="SignalP"/>
    </source>
</evidence>
<organism evidence="3 4">
    <name type="scientific">Zemynaea arenosa</name>
    <dbReference type="NCBI Taxonomy" id="2561931"/>
    <lineage>
        <taxon>Bacteria</taxon>
        <taxon>Pseudomonadati</taxon>
        <taxon>Pseudomonadota</taxon>
        <taxon>Betaproteobacteria</taxon>
        <taxon>Burkholderiales</taxon>
        <taxon>Oxalobacteraceae</taxon>
        <taxon>Telluria group</taxon>
        <taxon>Zemynaea</taxon>
    </lineage>
</organism>
<keyword evidence="2" id="KW-0732">Signal</keyword>
<evidence type="ECO:0000313" key="4">
    <source>
        <dbReference type="Proteomes" id="UP000298438"/>
    </source>
</evidence>
<keyword evidence="1" id="KW-0175">Coiled coil</keyword>
<sequence length="434" mass="47985">MPRPALRFVTLAALLAASAAIHAQTQCWAPRDEQDASTKPAAAPMRKAVLAAEEIIRKDRAYLDAPLPVRMRTMIAIGPYDFTSARMFVNAYPERAGVNIVWRGACDIIPQADRIAAGVGQIGVFFNPAAQAMMPPGATFVPKFEGMVNGYPRYNGWIYMTKDGRLPWVPETLAARLDRLIAARQRALDEWMKDPARIQKPQDPASVRQTYAMLKKSDPAGAEQYLASMQELAAEIERKNREVNPRVTRRMEEMLASAKRYKAAFSAQELAQPAVWADADGAGRRQLDAQVQQLHAFPPEQQAEVDAANREGRGLERQAQDATRAGHAAEAARLRARVAELSAKVRTMKAAHTEAIGNRITQLTDEYELTNLKPGDTAHAAGFVADQTYYDKNPNHVRLIAVGFSEGKHENGPAWMKRAAEQFDFAALARLLSQ</sequence>
<feature type="chain" id="PRO_5021235730" description="DUF3826 domain-containing protein" evidence="2">
    <location>
        <begin position="24"/>
        <end position="434"/>
    </location>
</feature>
<proteinExistence type="predicted"/>
<accession>A0A4Y9SRJ0</accession>
<dbReference type="OrthoDB" id="8884972at2"/>
<name>A0A4Y9SRJ0_9BURK</name>
<keyword evidence="4" id="KW-1185">Reference proteome</keyword>
<evidence type="ECO:0000313" key="3">
    <source>
        <dbReference type="EMBL" id="TFW29221.1"/>
    </source>
</evidence>
<comment type="caution">
    <text evidence="3">The sequence shown here is derived from an EMBL/GenBank/DDBJ whole genome shotgun (WGS) entry which is preliminary data.</text>
</comment>
<feature type="signal peptide" evidence="2">
    <location>
        <begin position="1"/>
        <end position="23"/>
    </location>
</feature>
<dbReference type="AlphaFoldDB" id="A0A4Y9SRJ0"/>
<feature type="coiled-coil region" evidence="1">
    <location>
        <begin position="305"/>
        <end position="351"/>
    </location>
</feature>
<dbReference type="Proteomes" id="UP000298438">
    <property type="component" value="Unassembled WGS sequence"/>
</dbReference>
<dbReference type="EMBL" id="SPVF01000024">
    <property type="protein sequence ID" value="TFW29221.1"/>
    <property type="molecule type" value="Genomic_DNA"/>
</dbReference>
<dbReference type="RefSeq" id="WP_135205520.1">
    <property type="nucleotide sequence ID" value="NZ_SPVF01000024.1"/>
</dbReference>
<evidence type="ECO:0008006" key="5">
    <source>
        <dbReference type="Google" id="ProtNLM"/>
    </source>
</evidence>